<sequence>MALGFILGGAEIDHEQAILEQLLAWQKQAPSENYFVIVPDHIKFETEVKVLEFLRQHYSSAKGLYAQTKTQVFSFSRLAWYFIKDQQSVQGRHLSQMGLTMLVQSILSRLDSLHVFAAEKNQVGFAQKLAQQLLELKQGGISPDDLDNLVANLPKDQAKSMDLRAKLTDMALVYRQFELELGDKYVESSKVLQSLNDYLLEADLSQTSFLISGFDQLSALELQLLKTLVKRAKEVRISLVLTKQGLEQASGDDNLFNRPKRLFTALTNWADKNHLPLAELSWPTVKRLSPDLERLGKYWQTSVSLKANKPAPLSSKESVSVVALANRIEEVRYVASQIRQEVAKGERRYRDYMVLAPDLADYENLIAPIFNQYQLPFYLDLSKGMGNHPLVEFLNALFTLAKHPNLYSYHDLMRLLKTELFIPQLYVSDANGQLVLKQDLATFRDELDWLENYLLRTGISSRKRFEADDFWLVERLPLKPNQSQAEHEAAQRKLLHNQNANLLKTQVAKLLASFSRALAKVKTNRDFARVLYQFLIKAGVDQSLATSQARAQKRFEEGKLNLVGINAQDATRPEQVWNTLCALLDEYVLALGDQDFSLSNFSEILNAGFKAAKYKQVPTTLDQVTVSKANLSQRRDRRVLFFLGASDQALPARFENNSLISEEERQLLASGDWLARDQFLAPGAEMAMADEPYQAYLSFLTAKDRLVFTYPQNDADGQLLACSPYVKRIMAAFGLKETDVGDRLAAFLGTPRTLLTDLLTQSRAAFQNQADLDSQWQAILVYELAVNQTLTLKLLNSLDYHNEILPNTKPSADGHKRLIKELLKELYRRGKNAALFGSVSRLESFYANPYEFFLKYGLQLEKRKEFMLSPADTGTYFHNLLDEFMRLIHADKTYLKRLTSREFDHYMKRAVTNVQQQAKEQEGYLFDASARLDFLRQQLESRAYQVGQAIWKQRQDQAIYTLETEATFGFQANAQLDGLVFPAGKGFAQDETLNLQGRIDRLDLVISELNRHYLSVVDYKSGNTDLKLKDFLTKALNGLSLQLLTYLAVLQKDSNQAKLKQRLLEMDLPPAEQLEVGATTYLNLFSGRLAFKDYQPLLEKKKTFEDLFMQQYQYKGLFRLEEDADFLLALDQKLKAKPAKSLPYNISHQSSDKFKANGSSQLLTLEQLEQLVQLNLQKIEQARQEIFGGIIDLKPYKLDNQTDGLLYSDYLPIMLFDPMVGNEYRKIKTLSTEEVWAQIKHELQKG</sequence>
<dbReference type="GO" id="GO:0003677">
    <property type="term" value="F:DNA binding"/>
    <property type="evidence" value="ECO:0007669"/>
    <property type="project" value="UniProtKB-KW"/>
</dbReference>
<evidence type="ECO:0000256" key="9">
    <source>
        <dbReference type="ARBA" id="ARBA00023204"/>
    </source>
</evidence>
<keyword evidence="1" id="KW-0540">Nuclease</keyword>
<dbReference type="GO" id="GO:0006310">
    <property type="term" value="P:DNA recombination"/>
    <property type="evidence" value="ECO:0007669"/>
    <property type="project" value="TreeGrafter"/>
</dbReference>
<dbReference type="OrthoDB" id="9758506at2"/>
<gene>
    <name evidence="12" type="ORF">FC14_GL001132</name>
</gene>
<dbReference type="GO" id="GO:0006281">
    <property type="term" value="P:DNA repair"/>
    <property type="evidence" value="ECO:0007669"/>
    <property type="project" value="UniProtKB-KW"/>
</dbReference>
<keyword evidence="8" id="KW-0238">DNA-binding</keyword>
<evidence type="ECO:0000256" key="2">
    <source>
        <dbReference type="ARBA" id="ARBA00022741"/>
    </source>
</evidence>
<dbReference type="PATRIC" id="fig|1423718.3.peg.1190"/>
<evidence type="ECO:0000256" key="7">
    <source>
        <dbReference type="ARBA" id="ARBA00022840"/>
    </source>
</evidence>
<dbReference type="InterPro" id="IPR027417">
    <property type="entry name" value="P-loop_NTPase"/>
</dbReference>
<evidence type="ECO:0000256" key="4">
    <source>
        <dbReference type="ARBA" id="ARBA00022801"/>
    </source>
</evidence>
<dbReference type="PANTHER" id="PTHR30591">
    <property type="entry name" value="RECBCD ENZYME SUBUNIT RECC"/>
    <property type="match status" value="1"/>
</dbReference>
<dbReference type="Pfam" id="PF12705">
    <property type="entry name" value="PDDEXK_1"/>
    <property type="match status" value="1"/>
</dbReference>
<keyword evidence="3" id="KW-0227">DNA damage</keyword>
<dbReference type="GO" id="GO:0004386">
    <property type="term" value="F:helicase activity"/>
    <property type="evidence" value="ECO:0007669"/>
    <property type="project" value="UniProtKB-KW"/>
</dbReference>
<organism evidence="12 13">
    <name type="scientific">Ligilactobacillus agilis DSM 20509</name>
    <dbReference type="NCBI Taxonomy" id="1423718"/>
    <lineage>
        <taxon>Bacteria</taxon>
        <taxon>Bacillati</taxon>
        <taxon>Bacillota</taxon>
        <taxon>Bacilli</taxon>
        <taxon>Lactobacillales</taxon>
        <taxon>Lactobacillaceae</taxon>
        <taxon>Ligilactobacillus</taxon>
    </lineage>
</organism>
<protein>
    <submittedName>
        <fullName evidence="12">ATP-dependent helicase deoxyribonuclease subunit B</fullName>
    </submittedName>
</protein>
<comment type="caution">
    <text evidence="12">The sequence shown here is derived from an EMBL/GenBank/DDBJ whole genome shotgun (WGS) entry which is preliminary data.</text>
</comment>
<proteinExistence type="predicted"/>
<keyword evidence="2" id="KW-0547">Nucleotide-binding</keyword>
<evidence type="ECO:0000313" key="13">
    <source>
        <dbReference type="Proteomes" id="UP000051008"/>
    </source>
</evidence>
<evidence type="ECO:0000256" key="5">
    <source>
        <dbReference type="ARBA" id="ARBA00022806"/>
    </source>
</evidence>
<evidence type="ECO:0000256" key="1">
    <source>
        <dbReference type="ARBA" id="ARBA00022722"/>
    </source>
</evidence>
<dbReference type="InterPro" id="IPR038726">
    <property type="entry name" value="PDDEXK_AddAB-type"/>
</dbReference>
<dbReference type="GO" id="GO:0004527">
    <property type="term" value="F:exonuclease activity"/>
    <property type="evidence" value="ECO:0007669"/>
    <property type="project" value="UniProtKB-KW"/>
</dbReference>
<dbReference type="RefSeq" id="WP_056977733.1">
    <property type="nucleotide sequence ID" value="NZ_AYYP01000072.1"/>
</dbReference>
<dbReference type="AlphaFoldDB" id="A0A0R2A7Y8"/>
<dbReference type="Gene3D" id="3.40.50.300">
    <property type="entry name" value="P-loop containing nucleotide triphosphate hydrolases"/>
    <property type="match status" value="4"/>
</dbReference>
<feature type="domain" description="ATP-dependent helicase/deoxyribonuclease subunit B N-terminal" evidence="11">
    <location>
        <begin position="5"/>
        <end position="287"/>
    </location>
</feature>
<dbReference type="Pfam" id="PF21445">
    <property type="entry name" value="ADDB_N"/>
    <property type="match status" value="1"/>
</dbReference>
<dbReference type="Proteomes" id="UP000051008">
    <property type="component" value="Unassembled WGS sequence"/>
</dbReference>
<reference evidence="12 13" key="1">
    <citation type="journal article" date="2015" name="Genome Announc.">
        <title>Expanding the biotechnology potential of lactobacilli through comparative genomics of 213 strains and associated genera.</title>
        <authorList>
            <person name="Sun Z."/>
            <person name="Harris H.M."/>
            <person name="McCann A."/>
            <person name="Guo C."/>
            <person name="Argimon S."/>
            <person name="Zhang W."/>
            <person name="Yang X."/>
            <person name="Jeffery I.B."/>
            <person name="Cooney J.C."/>
            <person name="Kagawa T.F."/>
            <person name="Liu W."/>
            <person name="Song Y."/>
            <person name="Salvetti E."/>
            <person name="Wrobel A."/>
            <person name="Rasinkangas P."/>
            <person name="Parkhill J."/>
            <person name="Rea M.C."/>
            <person name="O'Sullivan O."/>
            <person name="Ritari J."/>
            <person name="Douillard F.P."/>
            <person name="Paul Ross R."/>
            <person name="Yang R."/>
            <person name="Briner A.E."/>
            <person name="Felis G.E."/>
            <person name="de Vos W.M."/>
            <person name="Barrangou R."/>
            <person name="Klaenhammer T.R."/>
            <person name="Caufield P.W."/>
            <person name="Cui Y."/>
            <person name="Zhang H."/>
            <person name="O'Toole P.W."/>
        </authorList>
    </citation>
    <scope>NUCLEOTIDE SEQUENCE [LARGE SCALE GENOMIC DNA]</scope>
    <source>
        <strain evidence="12 13">DSM 20509</strain>
    </source>
</reference>
<keyword evidence="5 12" id="KW-0347">Helicase</keyword>
<dbReference type="GO" id="GO:0005524">
    <property type="term" value="F:ATP binding"/>
    <property type="evidence" value="ECO:0007669"/>
    <property type="project" value="UniProtKB-KW"/>
</dbReference>
<evidence type="ECO:0000313" key="12">
    <source>
        <dbReference type="EMBL" id="KRM62895.1"/>
    </source>
</evidence>
<keyword evidence="13" id="KW-1185">Reference proteome</keyword>
<dbReference type="SUPFAM" id="SSF52540">
    <property type="entry name" value="P-loop containing nucleoside triphosphate hydrolases"/>
    <property type="match status" value="1"/>
</dbReference>
<evidence type="ECO:0000256" key="8">
    <source>
        <dbReference type="ARBA" id="ARBA00023125"/>
    </source>
</evidence>
<name>A0A0R2A7Y8_9LACO</name>
<accession>A0A0R2A7Y8</accession>
<keyword evidence="4" id="KW-0378">Hydrolase</keyword>
<dbReference type="PANTHER" id="PTHR30591:SF1">
    <property type="entry name" value="RECBCD ENZYME SUBUNIT RECC"/>
    <property type="match status" value="1"/>
</dbReference>
<feature type="domain" description="PD-(D/E)XK endonuclease-like" evidence="10">
    <location>
        <begin position="838"/>
        <end position="1085"/>
    </location>
</feature>
<evidence type="ECO:0000256" key="3">
    <source>
        <dbReference type="ARBA" id="ARBA00022763"/>
    </source>
</evidence>
<dbReference type="EMBL" id="AYYP01000072">
    <property type="protein sequence ID" value="KRM62895.1"/>
    <property type="molecule type" value="Genomic_DNA"/>
</dbReference>
<evidence type="ECO:0000256" key="6">
    <source>
        <dbReference type="ARBA" id="ARBA00022839"/>
    </source>
</evidence>
<keyword evidence="9" id="KW-0234">DNA repair</keyword>
<keyword evidence="6" id="KW-0269">Exonuclease</keyword>
<dbReference type="InterPro" id="IPR049035">
    <property type="entry name" value="ADDB_N"/>
</dbReference>
<evidence type="ECO:0000259" key="10">
    <source>
        <dbReference type="Pfam" id="PF12705"/>
    </source>
</evidence>
<keyword evidence="7" id="KW-0067">ATP-binding</keyword>
<evidence type="ECO:0000259" key="11">
    <source>
        <dbReference type="Pfam" id="PF21445"/>
    </source>
</evidence>